<evidence type="ECO:0008006" key="3">
    <source>
        <dbReference type="Google" id="ProtNLM"/>
    </source>
</evidence>
<keyword evidence="2" id="KW-1185">Reference proteome</keyword>
<sequence>MLWLRYRDGPDDELSLESSGVITQEKLGHLNFSDYSVSSKEKSSGNILNSVWYQTEGAFPVNGVPETRQHAFWVSVHKHYYQLSKKLEGMKLPQCALTLQVVKRVEKGAAAPLVCLQQQVPFVAFRALSDLAGGGSSPSNEASIFGSLAAENAVLVAIKFISSLA</sequence>
<evidence type="ECO:0000313" key="2">
    <source>
        <dbReference type="Proteomes" id="UP001222027"/>
    </source>
</evidence>
<organism evidence="1 2">
    <name type="scientific">Ensete ventricosum</name>
    <name type="common">Abyssinian banana</name>
    <name type="synonym">Musa ensete</name>
    <dbReference type="NCBI Taxonomy" id="4639"/>
    <lineage>
        <taxon>Eukaryota</taxon>
        <taxon>Viridiplantae</taxon>
        <taxon>Streptophyta</taxon>
        <taxon>Embryophyta</taxon>
        <taxon>Tracheophyta</taxon>
        <taxon>Spermatophyta</taxon>
        <taxon>Magnoliopsida</taxon>
        <taxon>Liliopsida</taxon>
        <taxon>Zingiberales</taxon>
        <taxon>Musaceae</taxon>
        <taxon>Ensete</taxon>
    </lineage>
</organism>
<dbReference type="GO" id="GO:0009116">
    <property type="term" value="P:nucleoside metabolic process"/>
    <property type="evidence" value="ECO:0007669"/>
    <property type="project" value="InterPro"/>
</dbReference>
<dbReference type="GO" id="GO:0003824">
    <property type="term" value="F:catalytic activity"/>
    <property type="evidence" value="ECO:0007669"/>
    <property type="project" value="InterPro"/>
</dbReference>
<dbReference type="PANTHER" id="PTHR21234">
    <property type="entry name" value="PURINE NUCLEOSIDE PHOSPHORYLASE"/>
    <property type="match status" value="1"/>
</dbReference>
<proteinExistence type="predicted"/>
<comment type="caution">
    <text evidence="1">The sequence shown here is derived from an EMBL/GenBank/DDBJ whole genome shotgun (WGS) entry which is preliminary data.</text>
</comment>
<protein>
    <recommendedName>
        <fullName evidence="3">Nucleoside phosphorylase domain-containing protein</fullName>
    </recommendedName>
</protein>
<dbReference type="AlphaFoldDB" id="A0AAV8S327"/>
<accession>A0AAV8S327</accession>
<dbReference type="Proteomes" id="UP001222027">
    <property type="component" value="Unassembled WGS sequence"/>
</dbReference>
<dbReference type="PANTHER" id="PTHR21234:SF42">
    <property type="entry name" value="PHOSPHORYLASE SUPERFAMILY PROTEIN"/>
    <property type="match status" value="1"/>
</dbReference>
<reference evidence="1 2" key="1">
    <citation type="submission" date="2022-12" db="EMBL/GenBank/DDBJ databases">
        <title>Chromosome-scale assembly of the Ensete ventricosum genome.</title>
        <authorList>
            <person name="Dussert Y."/>
            <person name="Stocks J."/>
            <person name="Wendawek A."/>
            <person name="Woldeyes F."/>
            <person name="Nichols R.A."/>
            <person name="Borrell J.S."/>
        </authorList>
    </citation>
    <scope>NUCLEOTIDE SEQUENCE [LARGE SCALE GENOMIC DNA]</scope>
    <source>
        <strain evidence="2">cv. Maze</strain>
        <tissue evidence="1">Seeds</tissue>
    </source>
</reference>
<dbReference type="InterPro" id="IPR035994">
    <property type="entry name" value="Nucleoside_phosphorylase_sf"/>
</dbReference>
<dbReference type="EMBL" id="JAQQAF010000001">
    <property type="protein sequence ID" value="KAJ8513867.1"/>
    <property type="molecule type" value="Genomic_DNA"/>
</dbReference>
<dbReference type="SUPFAM" id="SSF53167">
    <property type="entry name" value="Purine and uridine phosphorylases"/>
    <property type="match status" value="1"/>
</dbReference>
<evidence type="ECO:0000313" key="1">
    <source>
        <dbReference type="EMBL" id="KAJ8513867.1"/>
    </source>
</evidence>
<gene>
    <name evidence="1" type="ORF">OPV22_004301</name>
</gene>
<name>A0AAV8S327_ENSVE</name>